<evidence type="ECO:0000313" key="2">
    <source>
        <dbReference type="Proteomes" id="UP000007478"/>
    </source>
</evidence>
<gene>
    <name evidence="1" type="ordered locus">TERMP_01062</name>
</gene>
<organism evidence="1 2">
    <name type="scientific">Thermococcus barophilus (strain DSM 11836 / MP)</name>
    <dbReference type="NCBI Taxonomy" id="391623"/>
    <lineage>
        <taxon>Archaea</taxon>
        <taxon>Methanobacteriati</taxon>
        <taxon>Methanobacteriota</taxon>
        <taxon>Thermococci</taxon>
        <taxon>Thermococcales</taxon>
        <taxon>Thermococcaceae</taxon>
        <taxon>Thermococcus</taxon>
    </lineage>
</organism>
<evidence type="ECO:0000313" key="1">
    <source>
        <dbReference type="EMBL" id="ADT84038.1"/>
    </source>
</evidence>
<dbReference type="Proteomes" id="UP000007478">
    <property type="component" value="Chromosome"/>
</dbReference>
<reference evidence="1 2" key="1">
    <citation type="journal article" date="2011" name="J. Bacteriol.">
        <title>Complete genome sequence of the hyperthermophilic, piezophilic, heterotrophic, and carboxydotrophic archaeon Thermococcus barophilus MP.</title>
        <authorList>
            <person name="Vannier P."/>
            <person name="Marteinsson V.T."/>
            <person name="Fridjonsson O.H."/>
            <person name="Oger P."/>
            <person name="Jebbar M."/>
        </authorList>
    </citation>
    <scope>NUCLEOTIDE SEQUENCE [LARGE SCALE GENOMIC DNA]</scope>
    <source>
        <strain evidence="2">DSM 11836 / MP</strain>
    </source>
</reference>
<protein>
    <submittedName>
        <fullName evidence="1">Uncharacterized protein</fullName>
    </submittedName>
</protein>
<proteinExistence type="predicted"/>
<keyword evidence="2" id="KW-1185">Reference proteome</keyword>
<dbReference type="AlphaFoldDB" id="F0LMQ9"/>
<dbReference type="KEGG" id="tba:TERMP_01062"/>
<accession>F0LMQ9</accession>
<dbReference type="PATRIC" id="fig|391623.17.peg.1065"/>
<sequence length="38" mass="4558">MALIYLVLKTIEKFFGRVSKIERDFEEIKKGLKEIKRS</sequence>
<dbReference type="HOGENOM" id="CLU_3323174_0_0_2"/>
<dbReference type="EMBL" id="CP002372">
    <property type="protein sequence ID" value="ADT84038.1"/>
    <property type="molecule type" value="Genomic_DNA"/>
</dbReference>
<name>F0LMQ9_THEBM</name>